<evidence type="ECO:0000313" key="2">
    <source>
        <dbReference type="EMBL" id="SOK59136.1"/>
    </source>
</evidence>
<dbReference type="EMBL" id="LT960552">
    <property type="protein sequence ID" value="SOK59136.1"/>
    <property type="molecule type" value="Genomic_DNA"/>
</dbReference>
<proteinExistence type="predicted"/>
<evidence type="ECO:0000256" key="1">
    <source>
        <dbReference type="SAM" id="MobiDB-lite"/>
    </source>
</evidence>
<organism evidence="2 3">
    <name type="scientific">Yersinia phage fHe-Yen9-03</name>
    <dbReference type="NCBI Taxonomy" id="2052743"/>
    <lineage>
        <taxon>Viruses</taxon>
        <taxon>Duplodnaviria</taxon>
        <taxon>Heunggongvirae</taxon>
        <taxon>Uroviricota</taxon>
        <taxon>Caudoviricetes</taxon>
        <taxon>Eneladusvirus</taxon>
        <taxon>Eneladusvirus Yen904</taxon>
    </lineage>
</organism>
<gene>
    <name evidence="2" type="primary">g328</name>
</gene>
<name>A0A2C9CZB4_9CAUD</name>
<sequence>MKKHTSYRGQKIDMEMLKFQHQYSVAVGNANMNARGDIIGRGGTVVKKREDLLAERERELQKPDISPEHQSHSIAPQMGDPMSFADNGFDDTQFESTPTGDYIEEPVEKKVPVKRAKTKDADTDQE</sequence>
<dbReference type="Proteomes" id="UP000241364">
    <property type="component" value="Chromosome i"/>
</dbReference>
<feature type="compositionally biased region" description="Basic and acidic residues" evidence="1">
    <location>
        <begin position="55"/>
        <end position="71"/>
    </location>
</feature>
<evidence type="ECO:0000313" key="3">
    <source>
        <dbReference type="Proteomes" id="UP000241364"/>
    </source>
</evidence>
<accession>A0A2C9CZB4</accession>
<feature type="region of interest" description="Disordered" evidence="1">
    <location>
        <begin position="55"/>
        <end position="126"/>
    </location>
</feature>
<protein>
    <submittedName>
        <fullName evidence="2">Uncharacterized protein</fullName>
    </submittedName>
</protein>
<reference evidence="3" key="1">
    <citation type="submission" date="2017-10" db="EMBL/GenBank/DDBJ databases">
        <authorList>
            <person name="Skurnik M."/>
        </authorList>
    </citation>
    <scope>NUCLEOTIDE SEQUENCE [LARGE SCALE GENOMIC DNA]</scope>
    <source>
        <strain evidence="3">fHe-Yen9-03</strain>
    </source>
</reference>